<dbReference type="HOGENOM" id="CLU_1438473_0_0_0"/>
<keyword evidence="1" id="KW-0812">Transmembrane</keyword>
<dbReference type="EMBL" id="DF820470">
    <property type="protein sequence ID" value="GAK59603.1"/>
    <property type="molecule type" value="Genomic_DNA"/>
</dbReference>
<evidence type="ECO:0000313" key="2">
    <source>
        <dbReference type="EMBL" id="GAK59603.1"/>
    </source>
</evidence>
<protein>
    <recommendedName>
        <fullName evidence="4">Zinc-ribbon domain-containing protein</fullName>
    </recommendedName>
</protein>
<keyword evidence="1" id="KW-1133">Transmembrane helix</keyword>
<reference evidence="2" key="1">
    <citation type="journal article" date="2015" name="PeerJ">
        <title>First genomic representation of candidate bacterial phylum KSB3 points to enhanced environmental sensing as a trigger of wastewater bulking.</title>
        <authorList>
            <person name="Sekiguchi Y."/>
            <person name="Ohashi A."/>
            <person name="Parks D.H."/>
            <person name="Yamauchi T."/>
            <person name="Tyson G.W."/>
            <person name="Hugenholtz P."/>
        </authorList>
    </citation>
    <scope>NUCLEOTIDE SEQUENCE [LARGE SCALE GENOMIC DNA]</scope>
</reference>
<sequence length="188" mass="20015">MKTCPSCGKDMLPGASRCKHCGATLGHTQKKGYGELMAEQNLWVGILGGIIAAFVGSLLWALITVVTGYKIGWVAVGVGGIVGYTIRTFGKGASPIFGILGALCSVGGCLCGNLVSICIFVSREEHIPVMDIVSRLDLPMLATLVKVTFDPADLVFYAIAVYEGYRFSFIRLTKEEIISTTNIQKTSG</sequence>
<accession>A0A081C4U8</accession>
<dbReference type="Proteomes" id="UP000030661">
    <property type="component" value="Unassembled WGS sequence"/>
</dbReference>
<feature type="transmembrane region" description="Helical" evidence="1">
    <location>
        <begin position="42"/>
        <end position="64"/>
    </location>
</feature>
<evidence type="ECO:0008006" key="4">
    <source>
        <dbReference type="Google" id="ProtNLM"/>
    </source>
</evidence>
<evidence type="ECO:0000313" key="3">
    <source>
        <dbReference type="Proteomes" id="UP000030661"/>
    </source>
</evidence>
<evidence type="ECO:0000256" key="1">
    <source>
        <dbReference type="SAM" id="Phobius"/>
    </source>
</evidence>
<proteinExistence type="predicted"/>
<organism evidence="2">
    <name type="scientific">Vecturithrix granuli</name>
    <dbReference type="NCBI Taxonomy" id="1499967"/>
    <lineage>
        <taxon>Bacteria</taxon>
        <taxon>Candidatus Moduliflexota</taxon>
        <taxon>Candidatus Vecturitrichia</taxon>
        <taxon>Candidatus Vecturitrichales</taxon>
        <taxon>Candidatus Vecturitrichaceae</taxon>
        <taxon>Candidatus Vecturithrix</taxon>
    </lineage>
</organism>
<name>A0A081C4U8_VECG1</name>
<gene>
    <name evidence="2" type="ORF">U27_06588</name>
</gene>
<keyword evidence="3" id="KW-1185">Reference proteome</keyword>
<dbReference type="AlphaFoldDB" id="A0A081C4U8"/>
<feature type="transmembrane region" description="Helical" evidence="1">
    <location>
        <begin position="71"/>
        <end position="90"/>
    </location>
</feature>
<dbReference type="STRING" id="1499967.U27_06588"/>
<feature type="transmembrane region" description="Helical" evidence="1">
    <location>
        <begin position="96"/>
        <end position="121"/>
    </location>
</feature>
<keyword evidence="1" id="KW-0472">Membrane</keyword>